<name>A0A2W6NLY1_9HELI</name>
<evidence type="ECO:0000313" key="5">
    <source>
        <dbReference type="EMBL" id="PZT48416.1"/>
    </source>
</evidence>
<comment type="caution">
    <text evidence="5">The sequence shown here is derived from an EMBL/GenBank/DDBJ whole genome shotgun (WGS) entry which is preliminary data.</text>
</comment>
<dbReference type="Pfam" id="PF00015">
    <property type="entry name" value="MCPsignal"/>
    <property type="match status" value="1"/>
</dbReference>
<proteinExistence type="predicted"/>
<dbReference type="AlphaFoldDB" id="A0A2W6NLY1"/>
<organism evidence="5 6">
    <name type="scientific">Helicobacter valdiviensis</name>
    <dbReference type="NCBI Taxonomy" id="1458358"/>
    <lineage>
        <taxon>Bacteria</taxon>
        <taxon>Pseudomonadati</taxon>
        <taxon>Campylobacterota</taxon>
        <taxon>Epsilonproteobacteria</taxon>
        <taxon>Campylobacterales</taxon>
        <taxon>Helicobacteraceae</taxon>
        <taxon>Helicobacter</taxon>
    </lineage>
</organism>
<dbReference type="PANTHER" id="PTHR24422:SF10">
    <property type="entry name" value="CHEMOTAXIS PROTEIN METHYLTRANSFERASE 2"/>
    <property type="match status" value="1"/>
</dbReference>
<evidence type="ECO:0000259" key="3">
    <source>
        <dbReference type="PROSITE" id="PS50111"/>
    </source>
</evidence>
<dbReference type="Proteomes" id="UP000249746">
    <property type="component" value="Unassembled WGS sequence"/>
</dbReference>
<dbReference type="InterPro" id="IPR050903">
    <property type="entry name" value="Bact_Chemotaxis_MeTrfase"/>
</dbReference>
<dbReference type="InterPro" id="IPR000014">
    <property type="entry name" value="PAS"/>
</dbReference>
<dbReference type="SMART" id="SM00283">
    <property type="entry name" value="MA"/>
    <property type="match status" value="1"/>
</dbReference>
<reference evidence="5 6" key="1">
    <citation type="submission" date="2017-03" db="EMBL/GenBank/DDBJ databases">
        <title>Genomic and clinical evidence uncovers the enterohepatic species Helicobacter valdiviensis as a potential human intestinal pathogen.</title>
        <authorList>
            <person name="Fresia P."/>
            <person name="Jara R."/>
            <person name="Sierra R."/>
            <person name="Ferres I."/>
            <person name="Greif G."/>
            <person name="Iraola G."/>
            <person name="Collado L."/>
        </authorList>
    </citation>
    <scope>NUCLEOTIDE SEQUENCE [LARGE SCALE GENOMIC DNA]</scope>
    <source>
        <strain evidence="5 6">WBE14</strain>
    </source>
</reference>
<dbReference type="NCBIfam" id="TIGR00229">
    <property type="entry name" value="sensory_box"/>
    <property type="match status" value="2"/>
</dbReference>
<dbReference type="SMART" id="SM00086">
    <property type="entry name" value="PAC"/>
    <property type="match status" value="2"/>
</dbReference>
<dbReference type="SUPFAM" id="SSF55785">
    <property type="entry name" value="PYP-like sensor domain (PAS domain)"/>
    <property type="match status" value="2"/>
</dbReference>
<feature type="domain" description="PAC" evidence="4">
    <location>
        <begin position="213"/>
        <end position="267"/>
    </location>
</feature>
<keyword evidence="6" id="KW-1185">Reference proteome</keyword>
<protein>
    <submittedName>
        <fullName evidence="5">Chemotaxis protein</fullName>
    </submittedName>
</protein>
<dbReference type="InterPro" id="IPR035965">
    <property type="entry name" value="PAS-like_dom_sf"/>
</dbReference>
<evidence type="ECO:0000313" key="6">
    <source>
        <dbReference type="Proteomes" id="UP000249746"/>
    </source>
</evidence>
<dbReference type="GO" id="GO:0006935">
    <property type="term" value="P:chemotaxis"/>
    <property type="evidence" value="ECO:0007669"/>
    <property type="project" value="InterPro"/>
</dbReference>
<sequence>MFGSKSATKQGNQVPVHFIDSERKVIAINKSMAVIEFTPDGTILDANENFLKTVGYTLNEIKGKHHEIFCQKELVESKAYADFWRTLQSGQFVSHLFKRVKKNGDIVWLEANYNPIFDDNHQVIKVIKFASDITDRINEQMDLKNILSAANKSMAIISFTPDGTILEANENFLKTVKYSLDEIKGKHHRIFCQSEFTNSSEYGEFWKKLQNGEFVSGTFIRVDRDGKIIWLTASYNPVFDGEGKVYKVIKFATDITAQKAKEEQSLQIVTEGVNENSALTNQGRDIIEKTVENIQEIASIMQESSEKVEQLNRQSEEITSVVQTIKDIADQTNLLALNAAIEAARAGEHGRGFAVVADEVRKLAERTAKSITEITMTINTIKDETSQVVDKTQYSIQKVNSSVELADEAKIFMEKIQESANSLVAKISQQD</sequence>
<dbReference type="GO" id="GO:0004888">
    <property type="term" value="F:transmembrane signaling receptor activity"/>
    <property type="evidence" value="ECO:0007669"/>
    <property type="project" value="InterPro"/>
</dbReference>
<dbReference type="SMART" id="SM00091">
    <property type="entry name" value="PAS"/>
    <property type="match status" value="2"/>
</dbReference>
<feature type="coiled-coil region" evidence="2">
    <location>
        <begin position="294"/>
        <end position="321"/>
    </location>
</feature>
<dbReference type="Pfam" id="PF08447">
    <property type="entry name" value="PAS_3"/>
    <property type="match status" value="1"/>
</dbReference>
<dbReference type="EMBL" id="NBIU01000008">
    <property type="protein sequence ID" value="PZT48416.1"/>
    <property type="molecule type" value="Genomic_DNA"/>
</dbReference>
<dbReference type="CDD" id="cd11386">
    <property type="entry name" value="MCP_signal"/>
    <property type="match status" value="1"/>
</dbReference>
<dbReference type="PROSITE" id="PS50113">
    <property type="entry name" value="PAC"/>
    <property type="match status" value="2"/>
</dbReference>
<dbReference type="Gene3D" id="3.30.450.20">
    <property type="entry name" value="PAS domain"/>
    <property type="match status" value="2"/>
</dbReference>
<dbReference type="GO" id="GO:0007165">
    <property type="term" value="P:signal transduction"/>
    <property type="evidence" value="ECO:0007669"/>
    <property type="project" value="UniProtKB-KW"/>
</dbReference>
<dbReference type="GO" id="GO:0016020">
    <property type="term" value="C:membrane"/>
    <property type="evidence" value="ECO:0007669"/>
    <property type="project" value="InterPro"/>
</dbReference>
<dbReference type="InterPro" id="IPR001610">
    <property type="entry name" value="PAC"/>
</dbReference>
<evidence type="ECO:0000256" key="1">
    <source>
        <dbReference type="PROSITE-ProRule" id="PRU00284"/>
    </source>
</evidence>
<evidence type="ECO:0000259" key="4">
    <source>
        <dbReference type="PROSITE" id="PS50113"/>
    </source>
</evidence>
<dbReference type="PRINTS" id="PR00260">
    <property type="entry name" value="CHEMTRNSDUCR"/>
</dbReference>
<dbReference type="InterPro" id="IPR013655">
    <property type="entry name" value="PAS_fold_3"/>
</dbReference>
<keyword evidence="1" id="KW-0807">Transducer</keyword>
<evidence type="ECO:0000256" key="2">
    <source>
        <dbReference type="SAM" id="Coils"/>
    </source>
</evidence>
<dbReference type="Gene3D" id="1.10.287.950">
    <property type="entry name" value="Methyl-accepting chemotaxis protein"/>
    <property type="match status" value="1"/>
</dbReference>
<dbReference type="InterPro" id="IPR004090">
    <property type="entry name" value="Chemotax_Me-accpt_rcpt"/>
</dbReference>
<dbReference type="CDD" id="cd00130">
    <property type="entry name" value="PAS"/>
    <property type="match status" value="2"/>
</dbReference>
<dbReference type="Pfam" id="PF13426">
    <property type="entry name" value="PAS_9"/>
    <property type="match status" value="1"/>
</dbReference>
<feature type="domain" description="Methyl-accepting transducer" evidence="3">
    <location>
        <begin position="254"/>
        <end position="431"/>
    </location>
</feature>
<keyword evidence="2" id="KW-0175">Coiled coil</keyword>
<dbReference type="RefSeq" id="WP_281267881.1">
    <property type="nucleotide sequence ID" value="NZ_NBIU01000008.1"/>
</dbReference>
<accession>A0A2W6NLY1</accession>
<dbReference type="InterPro" id="IPR000700">
    <property type="entry name" value="PAS-assoc_C"/>
</dbReference>
<dbReference type="PANTHER" id="PTHR24422">
    <property type="entry name" value="CHEMOTAXIS PROTEIN METHYLTRANSFERASE"/>
    <property type="match status" value="1"/>
</dbReference>
<dbReference type="PROSITE" id="PS50111">
    <property type="entry name" value="CHEMOTAXIS_TRANSDUC_2"/>
    <property type="match status" value="1"/>
</dbReference>
<gene>
    <name evidence="5" type="ORF">B6S12_04280</name>
</gene>
<feature type="domain" description="PAC" evidence="4">
    <location>
        <begin position="93"/>
        <end position="145"/>
    </location>
</feature>
<dbReference type="SUPFAM" id="SSF58104">
    <property type="entry name" value="Methyl-accepting chemotaxis protein (MCP) signaling domain"/>
    <property type="match status" value="1"/>
</dbReference>
<dbReference type="InterPro" id="IPR004089">
    <property type="entry name" value="MCPsignal_dom"/>
</dbReference>